<gene>
    <name evidence="2" type="ORF">H0A36_00875</name>
</gene>
<keyword evidence="3" id="KW-1185">Reference proteome</keyword>
<name>A0A853HVU9_9GAMM</name>
<protein>
    <submittedName>
        <fullName evidence="2">DUF2909 domain-containing protein</fullName>
    </submittedName>
</protein>
<organism evidence="2 3">
    <name type="scientific">Spartinivicinus marinus</name>
    <dbReference type="NCBI Taxonomy" id="2994442"/>
    <lineage>
        <taxon>Bacteria</taxon>
        <taxon>Pseudomonadati</taxon>
        <taxon>Pseudomonadota</taxon>
        <taxon>Gammaproteobacteria</taxon>
        <taxon>Oceanospirillales</taxon>
        <taxon>Zooshikellaceae</taxon>
        <taxon>Spartinivicinus</taxon>
    </lineage>
</organism>
<sequence>MWIKVSILILLLAVISSLFAGFYFLIHDESKTGRLVKSLTLRVSLTVMIIFLLIYGYYTGEIAPSSPWLHAFG</sequence>
<evidence type="ECO:0000256" key="1">
    <source>
        <dbReference type="SAM" id="Phobius"/>
    </source>
</evidence>
<dbReference type="Proteomes" id="UP000569732">
    <property type="component" value="Unassembled WGS sequence"/>
</dbReference>
<dbReference type="Pfam" id="PF11137">
    <property type="entry name" value="DUF2909"/>
    <property type="match status" value="1"/>
</dbReference>
<reference evidence="2 3" key="1">
    <citation type="submission" date="2020-07" db="EMBL/GenBank/DDBJ databases">
        <title>Endozoicomonas sp. nov., isolated from sediment.</title>
        <authorList>
            <person name="Gu T."/>
        </authorList>
    </citation>
    <scope>NUCLEOTIDE SEQUENCE [LARGE SCALE GENOMIC DNA]</scope>
    <source>
        <strain evidence="2 3">SM1973</strain>
    </source>
</reference>
<keyword evidence="1" id="KW-0472">Membrane</keyword>
<feature type="transmembrane region" description="Helical" evidence="1">
    <location>
        <begin position="39"/>
        <end position="58"/>
    </location>
</feature>
<proteinExistence type="predicted"/>
<evidence type="ECO:0000313" key="3">
    <source>
        <dbReference type="Proteomes" id="UP000569732"/>
    </source>
</evidence>
<comment type="caution">
    <text evidence="2">The sequence shown here is derived from an EMBL/GenBank/DDBJ whole genome shotgun (WGS) entry which is preliminary data.</text>
</comment>
<feature type="transmembrane region" description="Helical" evidence="1">
    <location>
        <begin position="6"/>
        <end position="27"/>
    </location>
</feature>
<dbReference type="AlphaFoldDB" id="A0A853HVU9"/>
<dbReference type="EMBL" id="JACCKB010000001">
    <property type="protein sequence ID" value="NYZ64539.1"/>
    <property type="molecule type" value="Genomic_DNA"/>
</dbReference>
<dbReference type="RefSeq" id="WP_180566567.1">
    <property type="nucleotide sequence ID" value="NZ_JACCKB010000001.1"/>
</dbReference>
<evidence type="ECO:0000313" key="2">
    <source>
        <dbReference type="EMBL" id="NYZ64539.1"/>
    </source>
</evidence>
<keyword evidence="1" id="KW-1133">Transmembrane helix</keyword>
<keyword evidence="1" id="KW-0812">Transmembrane</keyword>
<accession>A0A853HVU9</accession>
<dbReference type="InterPro" id="IPR021313">
    <property type="entry name" value="DUF2909"/>
</dbReference>